<keyword evidence="4" id="KW-1185">Reference proteome</keyword>
<keyword evidence="3" id="KW-0675">Receptor</keyword>
<dbReference type="STRING" id="1121884.SAMN02745131_02037"/>
<organism evidence="3 4">
    <name type="scientific">Flavisolibacter ginsengisoli DSM 18119</name>
    <dbReference type="NCBI Taxonomy" id="1121884"/>
    <lineage>
        <taxon>Bacteria</taxon>
        <taxon>Pseudomonadati</taxon>
        <taxon>Bacteroidota</taxon>
        <taxon>Chitinophagia</taxon>
        <taxon>Chitinophagales</taxon>
        <taxon>Chitinophagaceae</taxon>
        <taxon>Flavisolibacter</taxon>
    </lineage>
</organism>
<dbReference type="CDD" id="cd15482">
    <property type="entry name" value="Sialidase_non-viral"/>
    <property type="match status" value="2"/>
</dbReference>
<dbReference type="OrthoDB" id="9757947at2"/>
<dbReference type="InterPro" id="IPR052025">
    <property type="entry name" value="Xyloglucanase_GH74"/>
</dbReference>
<dbReference type="AlphaFoldDB" id="A0A1M4ZQE4"/>
<feature type="domain" description="Sortilin N-terminal" evidence="2">
    <location>
        <begin position="119"/>
        <end position="243"/>
    </location>
</feature>
<evidence type="ECO:0000313" key="3">
    <source>
        <dbReference type="EMBL" id="SHF20320.1"/>
    </source>
</evidence>
<protein>
    <submittedName>
        <fullName evidence="3">Sortilin, neurotensin receptor 3</fullName>
    </submittedName>
</protein>
<dbReference type="GO" id="GO:0010411">
    <property type="term" value="P:xyloglucan metabolic process"/>
    <property type="evidence" value="ECO:0007669"/>
    <property type="project" value="TreeGrafter"/>
</dbReference>
<dbReference type="Pfam" id="PF15902">
    <property type="entry name" value="Sortilin-Vps10"/>
    <property type="match status" value="1"/>
</dbReference>
<dbReference type="RefSeq" id="WP_072835229.1">
    <property type="nucleotide sequence ID" value="NZ_FQUU01000007.1"/>
</dbReference>
<reference evidence="3 4" key="1">
    <citation type="submission" date="2016-11" db="EMBL/GenBank/DDBJ databases">
        <authorList>
            <person name="Jaros S."/>
            <person name="Januszkiewicz K."/>
            <person name="Wedrychowicz H."/>
        </authorList>
    </citation>
    <scope>NUCLEOTIDE SEQUENCE [LARGE SCALE GENOMIC DNA]</scope>
    <source>
        <strain evidence="3 4">DSM 18119</strain>
    </source>
</reference>
<dbReference type="SUPFAM" id="SSF50939">
    <property type="entry name" value="Sialidases"/>
    <property type="match status" value="2"/>
</dbReference>
<dbReference type="InterPro" id="IPR015943">
    <property type="entry name" value="WD40/YVTN_repeat-like_dom_sf"/>
</dbReference>
<accession>A0A1M4ZQE4</accession>
<dbReference type="Gene3D" id="2.130.10.10">
    <property type="entry name" value="YVTN repeat-like/Quinoprotein amine dehydrogenase"/>
    <property type="match status" value="5"/>
</dbReference>
<evidence type="ECO:0000313" key="4">
    <source>
        <dbReference type="Proteomes" id="UP000184048"/>
    </source>
</evidence>
<evidence type="ECO:0000256" key="1">
    <source>
        <dbReference type="ARBA" id="ARBA00022737"/>
    </source>
</evidence>
<proteinExistence type="predicted"/>
<sequence length="1077" mass="119686">MRPFFIVVFSFLSVSILAQNIDISRLKNLKPRNIGPSGMSGRITSIDVVEKDPNTWYIGSASGGVWKTTNAGATWSSVFDQQPTLNIGSVAVQQSNPAVVWVGTGEGNPRNSLNIGEGIYKSLDAGKTWKRMGLEKTRNLHRIIIDPVNPDVVYAAAIGNPYAEHSERGVYKTTDGGTTWNRVLYTNDTSGCADLAMDPSNPNKLIANMWQHRRTPWSFKSGGPGSGLYITYDGGRNWKKLGKDDGLPEGNYGRIGIAFSQSMPSRVYAMVEATKNGLYKSDDGGAKWELVNSDPKWVTNRPFYFQDIAVDTKNENRLYSIHDVIDISEDGGKTFRTLLQYGGIHPDHHAWWISPQDPDFILDGNDGGMGITRDRGRSWNFNENLPVGQFYHINVDNQLPYNVMGGMQDNGTWHGPAYTWINGGLRNFYWNNIGGGDGFDAMPDAGDPDWVYSMSQGGNLQRLNYKTGENWFLKPPALDTSVKLRFNWNSAIAQDPFDKSTIYYGSQFVHKSTDKGASWQTISPDLTTNDTAKIDQSENGGLTLDITGAENYCTILAIEPSAKEHGVIWVGTDDGNVQLTRDGGKTWTSFRGKIPGMPVGAWVPQIRASRYNAAEAFVVANDYRRGDFNPYIFRTKDYGKTWTNMLAGKNIDGYALCMIQDPAEPNLIFAGSEHGLWVSFDNGNSFQHWKNDDFPAVSTFDLAIQEREADLAIATFGRTLWIMDDIRPFRRIAANNGQVFNKSITAFETPVAYQASFKDAPGYEWSTYGLWGAPNRRRGAEISYFINNKTVSSSVSTGKKRKAQASKSVIAPADTSLNKGKEKAAMDSVVVKIYNDKNEVIRNLKWKADTGLNRQWWGMEEKGFRQPGSRAVKGGNITANEPGGLQVFPGTYKVVLTFGKEADSTLVTIKDDPRLNKSEAVKTAQRAMLERLRKSSDKLLTGMDRLAESEEVLSKLTTNLQGLTGKDIDSLQKLTTATKDSIKAIREYISGKPSDRQGLSRPPTINVMNTMQEAQNYIMSKSVAPGAQEEQLVKNAEAMIAAAVKRINSFYASQWNNYRSQVEHTKIDLFTDYKPID</sequence>
<evidence type="ECO:0000259" key="2">
    <source>
        <dbReference type="Pfam" id="PF15902"/>
    </source>
</evidence>
<name>A0A1M4ZQE4_9BACT</name>
<dbReference type="PANTHER" id="PTHR43739:SF5">
    <property type="entry name" value="EXO-ALPHA-SIALIDASE"/>
    <property type="match status" value="1"/>
</dbReference>
<dbReference type="EMBL" id="FQUU01000007">
    <property type="protein sequence ID" value="SHF20320.1"/>
    <property type="molecule type" value="Genomic_DNA"/>
</dbReference>
<dbReference type="InterPro" id="IPR036278">
    <property type="entry name" value="Sialidase_sf"/>
</dbReference>
<gene>
    <name evidence="3" type="ORF">SAMN02745131_02037</name>
</gene>
<dbReference type="Proteomes" id="UP000184048">
    <property type="component" value="Unassembled WGS sequence"/>
</dbReference>
<keyword evidence="1" id="KW-0677">Repeat</keyword>
<dbReference type="PANTHER" id="PTHR43739">
    <property type="entry name" value="XYLOGLUCANASE (EUROFUNG)"/>
    <property type="match status" value="1"/>
</dbReference>
<dbReference type="InterPro" id="IPR031778">
    <property type="entry name" value="Sortilin_N"/>
</dbReference>